<accession>A0A4P9WQW8</accession>
<dbReference type="Proteomes" id="UP000269721">
    <property type="component" value="Unassembled WGS sequence"/>
</dbReference>
<evidence type="ECO:0000256" key="1">
    <source>
        <dbReference type="SAM" id="MobiDB-lite"/>
    </source>
</evidence>
<feature type="compositionally biased region" description="Polar residues" evidence="1">
    <location>
        <begin position="46"/>
        <end position="58"/>
    </location>
</feature>
<name>A0A4P9WQW8_9FUNG</name>
<sequence length="225" mass="24023">MHQMGPRMNTGMDHAPIPAPTPKPHFQIPERPNSHVTSGIPYPHPQATSKPTAKNHTQGMGKKRVRENHSANVQQKVSQPQCGVSHGRVSFVDLYSGNVDFPDDQQLLLNVALPLARFKEGPQVSIAVDIKASNLRKMPVAVRDELATANLNKEGTSESEGRAAINTGGAIQAQTLFLGTPTPGSVKISTAKQSQQALVAKSCVVLLDASQPAHIGKAGAALWQE</sequence>
<feature type="region of interest" description="Disordered" evidence="1">
    <location>
        <begin position="1"/>
        <end position="81"/>
    </location>
</feature>
<evidence type="ECO:0000313" key="2">
    <source>
        <dbReference type="EMBL" id="RKO94228.1"/>
    </source>
</evidence>
<gene>
    <name evidence="2" type="ORF">BDK51DRAFT_37227</name>
</gene>
<evidence type="ECO:0000313" key="3">
    <source>
        <dbReference type="Proteomes" id="UP000269721"/>
    </source>
</evidence>
<protein>
    <submittedName>
        <fullName evidence="2">Uncharacterized protein</fullName>
    </submittedName>
</protein>
<dbReference type="EMBL" id="KZ993962">
    <property type="protein sequence ID" value="RKO94228.1"/>
    <property type="molecule type" value="Genomic_DNA"/>
</dbReference>
<keyword evidence="3" id="KW-1185">Reference proteome</keyword>
<proteinExistence type="predicted"/>
<feature type="compositionally biased region" description="Polar residues" evidence="1">
    <location>
        <begin position="70"/>
        <end position="81"/>
    </location>
</feature>
<organism evidence="2 3">
    <name type="scientific">Blyttiomyces helicus</name>
    <dbReference type="NCBI Taxonomy" id="388810"/>
    <lineage>
        <taxon>Eukaryota</taxon>
        <taxon>Fungi</taxon>
        <taxon>Fungi incertae sedis</taxon>
        <taxon>Chytridiomycota</taxon>
        <taxon>Chytridiomycota incertae sedis</taxon>
        <taxon>Chytridiomycetes</taxon>
        <taxon>Chytridiomycetes incertae sedis</taxon>
        <taxon>Blyttiomyces</taxon>
    </lineage>
</organism>
<reference evidence="3" key="1">
    <citation type="journal article" date="2018" name="Nat. Microbiol.">
        <title>Leveraging single-cell genomics to expand the fungal tree of life.</title>
        <authorList>
            <person name="Ahrendt S.R."/>
            <person name="Quandt C.A."/>
            <person name="Ciobanu D."/>
            <person name="Clum A."/>
            <person name="Salamov A."/>
            <person name="Andreopoulos B."/>
            <person name="Cheng J.F."/>
            <person name="Woyke T."/>
            <person name="Pelin A."/>
            <person name="Henrissat B."/>
            <person name="Reynolds N.K."/>
            <person name="Benny G.L."/>
            <person name="Smith M.E."/>
            <person name="James T.Y."/>
            <person name="Grigoriev I.V."/>
        </authorList>
    </citation>
    <scope>NUCLEOTIDE SEQUENCE [LARGE SCALE GENOMIC DNA]</scope>
</reference>
<dbReference type="AlphaFoldDB" id="A0A4P9WQW8"/>